<feature type="domain" description="Flp pilus assembly protein RcpC/CpaB" evidence="2">
    <location>
        <begin position="126"/>
        <end position="248"/>
    </location>
</feature>
<accession>A0ABT8P300</accession>
<dbReference type="EMBL" id="JAUJQL010000036">
    <property type="protein sequence ID" value="MDN7528227.1"/>
    <property type="molecule type" value="Genomic_DNA"/>
</dbReference>
<dbReference type="Pfam" id="PF16976">
    <property type="entry name" value="RcpC"/>
    <property type="match status" value="1"/>
</dbReference>
<dbReference type="InterPro" id="IPR017592">
    <property type="entry name" value="Pilus_assmbl_Flp-typ_CpaB"/>
</dbReference>
<evidence type="ECO:0000259" key="2">
    <source>
        <dbReference type="Pfam" id="PF16976"/>
    </source>
</evidence>
<dbReference type="NCBIfam" id="TIGR03177">
    <property type="entry name" value="pilus_cpaB"/>
    <property type="match status" value="1"/>
</dbReference>
<keyword evidence="4" id="KW-1185">Reference proteome</keyword>
<name>A0ABT8P300_9BURK</name>
<organism evidence="3 4">
    <name type="scientific">Burkholderia orbicola</name>
    <dbReference type="NCBI Taxonomy" id="2978683"/>
    <lineage>
        <taxon>Bacteria</taxon>
        <taxon>Pseudomonadati</taxon>
        <taxon>Pseudomonadota</taxon>
        <taxon>Betaproteobacteria</taxon>
        <taxon>Burkholderiales</taxon>
        <taxon>Burkholderiaceae</taxon>
        <taxon>Burkholderia</taxon>
        <taxon>Burkholderia cepacia complex</taxon>
    </lineage>
</organism>
<keyword evidence="1" id="KW-0472">Membrane</keyword>
<protein>
    <submittedName>
        <fullName evidence="3">Flp pilus assembly protein CpaB</fullName>
    </submittedName>
</protein>
<evidence type="ECO:0000313" key="4">
    <source>
        <dbReference type="Proteomes" id="UP001172217"/>
    </source>
</evidence>
<sequence>MIFNRINYRSLFANTWLLVAIAIATAGGITWMTYGYITASEARIKAETRHPARGVSVVVPRTDAPAGTPLASDMFVARDIPADLVYDDMLRADDFNRFRLATLVKAVRRGRPLRARDIDALRARDFSDILPAGTRALTLQIDTVNSTDSMLRPGNRVDLYWIGKNPDSTTRNGSDEGGAQSILLLMPDVLVLATGNDVRPRDSGEAARDMADGAQRENYSTVTLQVPVAEAARIVLAQQVGTLRLILRNSEDGAEPPPKRLDEPRLFAAASSGAVAEGDVVEIITGGNGSATTSRIAAAPADVDVPASAPALAPQSKAAARPRAASSAYQQANALAHRLQAEADVAAAPR</sequence>
<keyword evidence="1" id="KW-0812">Transmembrane</keyword>
<evidence type="ECO:0000313" key="3">
    <source>
        <dbReference type="EMBL" id="MDN7528227.1"/>
    </source>
</evidence>
<reference evidence="3" key="1">
    <citation type="submission" date="2023-07" db="EMBL/GenBank/DDBJ databases">
        <title>A collection of bacterial strains from the Burkholderia cepacia Research Laboratory and Repository.</title>
        <authorList>
            <person name="Lipuma J."/>
            <person name="Spilker T."/>
            <person name="Caverly L."/>
        </authorList>
    </citation>
    <scope>NUCLEOTIDE SEQUENCE</scope>
    <source>
        <strain evidence="3">AU45194</strain>
    </source>
</reference>
<dbReference type="InterPro" id="IPR031571">
    <property type="entry name" value="RcpC_dom"/>
</dbReference>
<feature type="transmembrane region" description="Helical" evidence="1">
    <location>
        <begin position="12"/>
        <end position="37"/>
    </location>
</feature>
<dbReference type="Proteomes" id="UP001172217">
    <property type="component" value="Unassembled WGS sequence"/>
</dbReference>
<dbReference type="RefSeq" id="WP_301771371.1">
    <property type="nucleotide sequence ID" value="NZ_JAUJQL010000036.1"/>
</dbReference>
<comment type="caution">
    <text evidence="3">The sequence shown here is derived from an EMBL/GenBank/DDBJ whole genome shotgun (WGS) entry which is preliminary data.</text>
</comment>
<keyword evidence="1" id="KW-1133">Transmembrane helix</keyword>
<proteinExistence type="predicted"/>
<evidence type="ECO:0000256" key="1">
    <source>
        <dbReference type="SAM" id="Phobius"/>
    </source>
</evidence>
<gene>
    <name evidence="3" type="primary">cpaB</name>
    <name evidence="3" type="ORF">QZM70_35340</name>
</gene>